<evidence type="ECO:0000256" key="2">
    <source>
        <dbReference type="ARBA" id="ARBA00022692"/>
    </source>
</evidence>
<feature type="transmembrane region" description="Helical" evidence="5">
    <location>
        <begin position="45"/>
        <end position="65"/>
    </location>
</feature>
<feature type="transmembrane region" description="Helical" evidence="5">
    <location>
        <begin position="100"/>
        <end position="118"/>
    </location>
</feature>
<evidence type="ECO:0000313" key="6">
    <source>
        <dbReference type="EMBL" id="MDH6503093.1"/>
    </source>
</evidence>
<feature type="transmembrane region" description="Helical" evidence="5">
    <location>
        <begin position="12"/>
        <end position="39"/>
    </location>
</feature>
<gene>
    <name evidence="6" type="ORF">M2127_000376</name>
</gene>
<evidence type="ECO:0000256" key="5">
    <source>
        <dbReference type="RuleBase" id="RU363041"/>
    </source>
</evidence>
<organism evidence="6 7">
    <name type="scientific">Polynucleobacter sphagniphilus</name>
    <dbReference type="NCBI Taxonomy" id="1743169"/>
    <lineage>
        <taxon>Bacteria</taxon>
        <taxon>Pseudomonadati</taxon>
        <taxon>Pseudomonadota</taxon>
        <taxon>Betaproteobacteria</taxon>
        <taxon>Burkholderiales</taxon>
        <taxon>Burkholderiaceae</taxon>
        <taxon>Polynucleobacter</taxon>
    </lineage>
</organism>
<protein>
    <recommendedName>
        <fullName evidence="5">Probable membrane transporter protein</fullName>
    </recommendedName>
</protein>
<reference evidence="6" key="1">
    <citation type="submission" date="2023-04" db="EMBL/GenBank/DDBJ databases">
        <title>Genome Encyclopedia of Bacteria and Archaea VI: Functional Genomics of Type Strains.</title>
        <authorList>
            <person name="Whitman W."/>
        </authorList>
    </citation>
    <scope>NUCLEOTIDE SEQUENCE</scope>
    <source>
        <strain evidence="6">Enz.4-51</strain>
    </source>
</reference>
<comment type="caution">
    <text evidence="6">The sequence shown here is derived from an EMBL/GenBank/DDBJ whole genome shotgun (WGS) entry which is preliminary data.</text>
</comment>
<dbReference type="InterPro" id="IPR051598">
    <property type="entry name" value="TSUP/Inactive_protease-like"/>
</dbReference>
<evidence type="ECO:0000256" key="4">
    <source>
        <dbReference type="ARBA" id="ARBA00023136"/>
    </source>
</evidence>
<comment type="similarity">
    <text evidence="5">Belongs to the 4-toluene sulfonate uptake permease (TSUP) (TC 2.A.102) family.</text>
</comment>
<dbReference type="Proteomes" id="UP001161160">
    <property type="component" value="Unassembled WGS sequence"/>
</dbReference>
<accession>A0AA43S4S7</accession>
<feature type="transmembrane region" description="Helical" evidence="5">
    <location>
        <begin position="220"/>
        <end position="240"/>
    </location>
</feature>
<feature type="transmembrane region" description="Helical" evidence="5">
    <location>
        <begin position="163"/>
        <end position="182"/>
    </location>
</feature>
<feature type="transmembrane region" description="Helical" evidence="5">
    <location>
        <begin position="252"/>
        <end position="269"/>
    </location>
</feature>
<sequence>MDLHAIIAPSLGMIVGLVMGLTGAGGGIISAPLLIFFLGLEVKDAAPIALTAVAISAGIGAVFGLKQKILRYKAAVLMGSFGLALSPLGLWLSHHVPNKPLIMLFILILCIVALRTFMNASLELKGKVKHTRRPPHCQLHQSIGKLIWTVPCARSLMLSGAVAGFLSGLLGVGGGFIIVPALKKFTDLPMKSIVATSLGVLTIVSAGSAIMATASSSMNWTVASPFIAGAILGLFVGNHYTKKVHGARLQQAFSILAFIVALSLISKVIH</sequence>
<evidence type="ECO:0000256" key="1">
    <source>
        <dbReference type="ARBA" id="ARBA00004141"/>
    </source>
</evidence>
<evidence type="ECO:0000313" key="7">
    <source>
        <dbReference type="Proteomes" id="UP001161160"/>
    </source>
</evidence>
<proteinExistence type="inferred from homology"/>
<dbReference type="GO" id="GO:0005886">
    <property type="term" value="C:plasma membrane"/>
    <property type="evidence" value="ECO:0007669"/>
    <property type="project" value="UniProtKB-SubCell"/>
</dbReference>
<feature type="transmembrane region" description="Helical" evidence="5">
    <location>
        <begin position="194"/>
        <end position="214"/>
    </location>
</feature>
<keyword evidence="3 5" id="KW-1133">Transmembrane helix</keyword>
<dbReference type="InterPro" id="IPR002781">
    <property type="entry name" value="TM_pro_TauE-like"/>
</dbReference>
<dbReference type="RefSeq" id="WP_076024305.1">
    <property type="nucleotide sequence ID" value="NZ_JAQFIK010000006.1"/>
</dbReference>
<dbReference type="PANTHER" id="PTHR43701:SF2">
    <property type="entry name" value="MEMBRANE TRANSPORTER PROTEIN YJNA-RELATED"/>
    <property type="match status" value="1"/>
</dbReference>
<keyword evidence="2 5" id="KW-0812">Transmembrane</keyword>
<keyword evidence="7" id="KW-1185">Reference proteome</keyword>
<dbReference type="Pfam" id="PF01925">
    <property type="entry name" value="TauE"/>
    <property type="match status" value="1"/>
</dbReference>
<keyword evidence="4 5" id="KW-0472">Membrane</keyword>
<evidence type="ECO:0000256" key="3">
    <source>
        <dbReference type="ARBA" id="ARBA00022989"/>
    </source>
</evidence>
<comment type="subcellular location">
    <subcellularLocation>
        <location evidence="5">Cell membrane</location>
        <topology evidence="5">Multi-pass membrane protein</topology>
    </subcellularLocation>
    <subcellularLocation>
        <location evidence="1">Membrane</location>
        <topology evidence="1">Multi-pass membrane protein</topology>
    </subcellularLocation>
</comment>
<keyword evidence="5" id="KW-1003">Cell membrane</keyword>
<feature type="transmembrane region" description="Helical" evidence="5">
    <location>
        <begin position="74"/>
        <end position="94"/>
    </location>
</feature>
<dbReference type="PANTHER" id="PTHR43701">
    <property type="entry name" value="MEMBRANE TRANSPORTER PROTEIN MJ0441-RELATED"/>
    <property type="match status" value="1"/>
</dbReference>
<dbReference type="EMBL" id="JARXYA010000001">
    <property type="protein sequence ID" value="MDH6503093.1"/>
    <property type="molecule type" value="Genomic_DNA"/>
</dbReference>
<name>A0AA43S4S7_9BURK</name>
<dbReference type="AlphaFoldDB" id="A0AA43S4S7"/>